<dbReference type="Proteomes" id="UP000199598">
    <property type="component" value="Unassembled WGS sequence"/>
</dbReference>
<keyword evidence="4" id="KW-1185">Reference proteome</keyword>
<name>A0A1I4ACX0_9HYPH</name>
<feature type="transmembrane region" description="Helical" evidence="1">
    <location>
        <begin position="31"/>
        <end position="49"/>
    </location>
</feature>
<proteinExistence type="predicted"/>
<protein>
    <submittedName>
        <fullName evidence="3">Uncharacterized conserved protein YafD, endonuclease/exonuclease/phosphatase (EEP) superfamily</fullName>
    </submittedName>
</protein>
<keyword evidence="3" id="KW-0540">Nuclease</keyword>
<evidence type="ECO:0000259" key="2">
    <source>
        <dbReference type="Pfam" id="PF03372"/>
    </source>
</evidence>
<gene>
    <name evidence="3" type="ORF">SAMN04488518_106121</name>
</gene>
<accession>A0A1I4ACX0</accession>
<evidence type="ECO:0000256" key="1">
    <source>
        <dbReference type="SAM" id="Phobius"/>
    </source>
</evidence>
<comment type="caution">
    <text evidence="3">The sequence shown here is derived from an EMBL/GenBank/DDBJ whole genome shotgun (WGS) entry which is preliminary data.</text>
</comment>
<evidence type="ECO:0000313" key="3">
    <source>
        <dbReference type="EMBL" id="SFK53947.1"/>
    </source>
</evidence>
<feature type="transmembrane region" description="Helical" evidence="1">
    <location>
        <begin position="5"/>
        <end position="25"/>
    </location>
</feature>
<sequence length="289" mass="32073">MTVMFLRNLIIGVTILLLISFLGILHPVGDSLSVVRLPLAILLAVLTLFSYRQPTLMIAGFIVAIVSSASVLWAYHGQSIPKNSDMSVYQKNLSFRPGDRSDILNDILMLKPDVITFQEVHKRHLPLINALKKHYPHHIVCPFAAVGAVAVLSRMPLASDAYRCEIGLGIAALHVQSPEGPLWVVSIHQHWPWPFQQDDQAEQIIPLLADLDGLKLIAGDFNMVPWSHNLDEYAAATNTQLAGPFKASFLFKGTYAMRIDHVLAPKGGKTFLRPYYGSDHHGLFARVDL</sequence>
<feature type="transmembrane region" description="Helical" evidence="1">
    <location>
        <begin position="56"/>
        <end position="75"/>
    </location>
</feature>
<dbReference type="Pfam" id="PF03372">
    <property type="entry name" value="Exo_endo_phos"/>
    <property type="match status" value="1"/>
</dbReference>
<keyword evidence="3" id="KW-0255">Endonuclease</keyword>
<evidence type="ECO:0000313" key="4">
    <source>
        <dbReference type="Proteomes" id="UP000199598"/>
    </source>
</evidence>
<keyword evidence="1" id="KW-1133">Transmembrane helix</keyword>
<dbReference type="InterPro" id="IPR005135">
    <property type="entry name" value="Endo/exonuclease/phosphatase"/>
</dbReference>
<dbReference type="GO" id="GO:0004519">
    <property type="term" value="F:endonuclease activity"/>
    <property type="evidence" value="ECO:0007669"/>
    <property type="project" value="UniProtKB-KW"/>
</dbReference>
<dbReference type="Gene3D" id="3.60.10.10">
    <property type="entry name" value="Endonuclease/exonuclease/phosphatase"/>
    <property type="match status" value="1"/>
</dbReference>
<feature type="domain" description="Endonuclease/exonuclease/phosphatase" evidence="2">
    <location>
        <begin position="93"/>
        <end position="280"/>
    </location>
</feature>
<keyword evidence="1" id="KW-0472">Membrane</keyword>
<dbReference type="InterPro" id="IPR036691">
    <property type="entry name" value="Endo/exonu/phosph_ase_sf"/>
</dbReference>
<organism evidence="3 4">
    <name type="scientific">Pseudovibrio ascidiaceicola</name>
    <dbReference type="NCBI Taxonomy" id="285279"/>
    <lineage>
        <taxon>Bacteria</taxon>
        <taxon>Pseudomonadati</taxon>
        <taxon>Pseudomonadota</taxon>
        <taxon>Alphaproteobacteria</taxon>
        <taxon>Hyphomicrobiales</taxon>
        <taxon>Stappiaceae</taxon>
        <taxon>Pseudovibrio</taxon>
    </lineage>
</organism>
<dbReference type="EMBL" id="FOSK01000006">
    <property type="protein sequence ID" value="SFK53947.1"/>
    <property type="molecule type" value="Genomic_DNA"/>
</dbReference>
<keyword evidence="1" id="KW-0812">Transmembrane</keyword>
<dbReference type="SUPFAM" id="SSF56219">
    <property type="entry name" value="DNase I-like"/>
    <property type="match status" value="1"/>
</dbReference>
<reference evidence="3 4" key="1">
    <citation type="submission" date="2016-10" db="EMBL/GenBank/DDBJ databases">
        <authorList>
            <person name="Varghese N."/>
            <person name="Submissions S."/>
        </authorList>
    </citation>
    <scope>NUCLEOTIDE SEQUENCE [LARGE SCALE GENOMIC DNA]</scope>
    <source>
        <strain evidence="3 4">DSM 16392</strain>
    </source>
</reference>
<keyword evidence="3" id="KW-0378">Hydrolase</keyword>